<dbReference type="SUPFAM" id="SSF103473">
    <property type="entry name" value="MFS general substrate transporter"/>
    <property type="match status" value="1"/>
</dbReference>
<sequence length="268" mass="30705">MHWKWAVALTCLYGVLKKLRPATPFLTPFLQSPDFKNFTNDQLYGEIYPYSTYSNLLALIPIFFLSDLLLYKPVILLEALMLCSTWILLIFGTSVTQMQIMQVFFGIATSSDIAYQSYLYAIVHKKHFKRITSYVRTSTMVGKFLSYSFGQLLVSTGLASYLLLNQITLFCMCLAVPIALCLPYVEKSRSDQKQVVLELAAREEENEPLKNEINGDLENSKTTEKDLGFMSKFSVLHKNPTVVYWSIWWVLTSCGMCQVFNYSQTLCL</sequence>
<dbReference type="WBParaSite" id="jg8675">
    <property type="protein sequence ID" value="jg8675"/>
    <property type="gene ID" value="jg8675"/>
</dbReference>
<dbReference type="InterPro" id="IPR036259">
    <property type="entry name" value="MFS_trans_sf"/>
</dbReference>
<evidence type="ECO:0000313" key="3">
    <source>
        <dbReference type="Proteomes" id="UP000887574"/>
    </source>
</evidence>
<feature type="transmembrane region" description="Helical" evidence="2">
    <location>
        <begin position="74"/>
        <end position="94"/>
    </location>
</feature>
<keyword evidence="3" id="KW-1185">Reference proteome</keyword>
<dbReference type="PANTHER" id="PTHR10686">
    <property type="entry name" value="FOLATE TRANSPORTER"/>
    <property type="match status" value="1"/>
</dbReference>
<dbReference type="InterPro" id="IPR002666">
    <property type="entry name" value="Folate_carrier"/>
</dbReference>
<comment type="similarity">
    <text evidence="1">Belongs to the reduced folate carrier (RFC) transporter (TC 2.A.48) family.</text>
</comment>
<dbReference type="Pfam" id="PF01770">
    <property type="entry name" value="Folate_carrier"/>
    <property type="match status" value="1"/>
</dbReference>
<evidence type="ECO:0000256" key="2">
    <source>
        <dbReference type="SAM" id="Phobius"/>
    </source>
</evidence>
<dbReference type="GO" id="GO:0005886">
    <property type="term" value="C:plasma membrane"/>
    <property type="evidence" value="ECO:0007669"/>
    <property type="project" value="TreeGrafter"/>
</dbReference>
<evidence type="ECO:0000256" key="1">
    <source>
        <dbReference type="ARBA" id="ARBA00005773"/>
    </source>
</evidence>
<feature type="transmembrane region" description="Helical" evidence="2">
    <location>
        <begin position="167"/>
        <end position="185"/>
    </location>
</feature>
<feature type="transmembrane region" description="Helical" evidence="2">
    <location>
        <begin position="100"/>
        <end position="123"/>
    </location>
</feature>
<proteinExistence type="inferred from homology"/>
<keyword evidence="2" id="KW-0812">Transmembrane</keyword>
<reference evidence="4" key="1">
    <citation type="submission" date="2022-11" db="UniProtKB">
        <authorList>
            <consortium name="WormBaseParasite"/>
        </authorList>
    </citation>
    <scope>IDENTIFICATION</scope>
</reference>
<dbReference type="GO" id="GO:0090482">
    <property type="term" value="F:vitamin transmembrane transporter activity"/>
    <property type="evidence" value="ECO:0007669"/>
    <property type="project" value="InterPro"/>
</dbReference>
<dbReference type="AlphaFoldDB" id="A0A915ERW9"/>
<dbReference type="PANTHER" id="PTHR10686:SF20">
    <property type="entry name" value="FOLATE TRANSPORTER 1"/>
    <property type="match status" value="1"/>
</dbReference>
<name>A0A915ERW9_9BILA</name>
<feature type="transmembrane region" description="Helical" evidence="2">
    <location>
        <begin position="47"/>
        <end position="65"/>
    </location>
</feature>
<evidence type="ECO:0000313" key="4">
    <source>
        <dbReference type="WBParaSite" id="jg8675"/>
    </source>
</evidence>
<dbReference type="NCBIfam" id="TIGR00806">
    <property type="entry name" value="rfc"/>
    <property type="match status" value="1"/>
</dbReference>
<feature type="transmembrane region" description="Helical" evidence="2">
    <location>
        <begin position="144"/>
        <end position="161"/>
    </location>
</feature>
<organism evidence="3 4">
    <name type="scientific">Ditylenchus dipsaci</name>
    <dbReference type="NCBI Taxonomy" id="166011"/>
    <lineage>
        <taxon>Eukaryota</taxon>
        <taxon>Metazoa</taxon>
        <taxon>Ecdysozoa</taxon>
        <taxon>Nematoda</taxon>
        <taxon>Chromadorea</taxon>
        <taxon>Rhabditida</taxon>
        <taxon>Tylenchina</taxon>
        <taxon>Tylenchomorpha</taxon>
        <taxon>Sphaerularioidea</taxon>
        <taxon>Anguinidae</taxon>
        <taxon>Anguininae</taxon>
        <taxon>Ditylenchus</taxon>
    </lineage>
</organism>
<dbReference type="Proteomes" id="UP000887574">
    <property type="component" value="Unplaced"/>
</dbReference>
<keyword evidence="2" id="KW-0472">Membrane</keyword>
<keyword evidence="2" id="KW-1133">Transmembrane helix</keyword>
<dbReference type="Gene3D" id="1.20.1250.20">
    <property type="entry name" value="MFS general substrate transporter like domains"/>
    <property type="match status" value="1"/>
</dbReference>
<accession>A0A915ERW9</accession>
<protein>
    <submittedName>
        <fullName evidence="4">Folate transporter 1</fullName>
    </submittedName>
</protein>